<organism evidence="2 3">
    <name type="scientific">Botryotinia fuckeliana (strain BcDW1)</name>
    <name type="common">Noble rot fungus</name>
    <name type="synonym">Botrytis cinerea</name>
    <dbReference type="NCBI Taxonomy" id="1290391"/>
    <lineage>
        <taxon>Eukaryota</taxon>
        <taxon>Fungi</taxon>
        <taxon>Dikarya</taxon>
        <taxon>Ascomycota</taxon>
        <taxon>Pezizomycotina</taxon>
        <taxon>Leotiomycetes</taxon>
        <taxon>Helotiales</taxon>
        <taxon>Sclerotiniaceae</taxon>
        <taxon>Botrytis</taxon>
    </lineage>
</organism>
<feature type="compositionally biased region" description="Low complexity" evidence="1">
    <location>
        <begin position="208"/>
        <end position="218"/>
    </location>
</feature>
<evidence type="ECO:0000256" key="1">
    <source>
        <dbReference type="SAM" id="MobiDB-lite"/>
    </source>
</evidence>
<feature type="compositionally biased region" description="Polar residues" evidence="1">
    <location>
        <begin position="72"/>
        <end position="85"/>
    </location>
</feature>
<gene>
    <name evidence="2" type="ORF">BcDW1_6973</name>
</gene>
<accession>M7UCS8</accession>
<dbReference type="OrthoDB" id="4160836at2759"/>
<feature type="compositionally biased region" description="Polar residues" evidence="1">
    <location>
        <begin position="343"/>
        <end position="356"/>
    </location>
</feature>
<feature type="compositionally biased region" description="Low complexity" evidence="1">
    <location>
        <begin position="293"/>
        <end position="304"/>
    </location>
</feature>
<feature type="compositionally biased region" description="Polar residues" evidence="1">
    <location>
        <begin position="305"/>
        <end position="318"/>
    </location>
</feature>
<feature type="compositionally biased region" description="Acidic residues" evidence="1">
    <location>
        <begin position="791"/>
        <end position="800"/>
    </location>
</feature>
<dbReference type="STRING" id="1290391.M7UCS8"/>
<name>M7UCS8_BOTF1</name>
<sequence length="919" mass="100678">MADNTPSRRSKTPIPTANVPPTPSRIPVPSQSSRYASFASPTKASLARHNPQILARATSTGPEVGRSPSKGRVQNTFNNALGNTPQRERGRSVTIGAERSIPGSTRNGRDETITRTPTRARSIGGGMASKPRRMSRSPAKRPIANETPRSNFKPAAEFENIQGIANPFKKTGLRRSPVPGQSSQPTAEPQEQPQDDFNPFKKTGLRRSPPAAGPASGPTVPQMSIEMDESVSTTPKDSAPLHASTTPKDPVPVFPSTTPKEPTPVYASTTPKEPVPVQALEPFLRAPEEVVIRSRGSSQLRSSQAFGSISVPGTQVAQSAESALPASPAEPSPAPEEEEIVPDSQTADQVVSTTPNDPMPPHPRTLKTDAAFVIDVPQQQEVEDDPQVPELPKSDDVNPLMSDDSPTERKARQLSMSRPAQRPLFTFSEKTFLSPSKARQKPATPEEPDLPPTPTQRGIADPVVTTAPVGIHNTPSKTARRNRALGAKMKSSPLKPRPESPPEVDAPQEPPAKRRKSARFSIPHDPHAAKKKVRDDLLKELQQLQADVSLANQENERIRLHYESNSTKPPRASNPEEILDLLLRSTAIEKQERPENVSALKATNLFLPFSGRRKARQTVIPPVEKPLPSYLPIALDDPLPHLQLFSHLTYTSNITLLPPAPISSNESTTELLVPTLQHHQISASHPSGLFSARLSMIVDTSSLTISSLNVDSLDPNAEPELGPFVRRRASGDGPHTKDIGTVCWAMGRWTEVSVARAKFWCDAEREFGTAEARRKSIEKQGKKRRKRKAVEDDEEDDAEGEEKSRKWTRRELFRQMGRTNLVLDGDDVQIRVGWKIGFDWMGDAESHLDLDIGLPSSCKYKSFKHVVDKFGDTNTRVGHKQDDRKSLSKIKDMFGKLVKEKGPLGALRITVGLVMAESS</sequence>
<dbReference type="Proteomes" id="UP000012045">
    <property type="component" value="Unassembled WGS sequence"/>
</dbReference>
<feature type="compositionally biased region" description="Polar residues" evidence="1">
    <location>
        <begin position="29"/>
        <end position="43"/>
    </location>
</feature>
<feature type="region of interest" description="Disordered" evidence="1">
    <location>
        <begin position="291"/>
        <end position="533"/>
    </location>
</feature>
<protein>
    <submittedName>
        <fullName evidence="2">Uncharacterized protein</fullName>
    </submittedName>
</protein>
<proteinExistence type="predicted"/>
<feature type="compositionally biased region" description="Polar residues" evidence="1">
    <location>
        <begin position="255"/>
        <end position="271"/>
    </location>
</feature>
<dbReference type="EMBL" id="KB707952">
    <property type="protein sequence ID" value="EMR84463.1"/>
    <property type="molecule type" value="Genomic_DNA"/>
</dbReference>
<evidence type="ECO:0000313" key="3">
    <source>
        <dbReference type="Proteomes" id="UP000012045"/>
    </source>
</evidence>
<reference evidence="3" key="1">
    <citation type="journal article" date="2013" name="Genome Announc.">
        <title>Draft genome sequence of Botrytis cinerea BcDW1, inoculum for noble rot of grape berries.</title>
        <authorList>
            <person name="Blanco-Ulate B."/>
            <person name="Allen G."/>
            <person name="Powell A.L."/>
            <person name="Cantu D."/>
        </authorList>
    </citation>
    <scope>NUCLEOTIDE SEQUENCE [LARGE SCALE GENOMIC DNA]</scope>
    <source>
        <strain evidence="3">BcDW1</strain>
    </source>
</reference>
<feature type="region of interest" description="Disordered" evidence="1">
    <location>
        <begin position="771"/>
        <end position="805"/>
    </location>
</feature>
<dbReference type="HOGENOM" id="CLU_309748_0_0_1"/>
<feature type="compositionally biased region" description="Polar residues" evidence="1">
    <location>
        <begin position="179"/>
        <end position="192"/>
    </location>
</feature>
<feature type="compositionally biased region" description="Basic residues" evidence="1">
    <location>
        <begin position="130"/>
        <end position="139"/>
    </location>
</feature>
<evidence type="ECO:0000313" key="2">
    <source>
        <dbReference type="EMBL" id="EMR84463.1"/>
    </source>
</evidence>
<feature type="compositionally biased region" description="Basic and acidic residues" evidence="1">
    <location>
        <begin position="522"/>
        <end position="533"/>
    </location>
</feature>
<dbReference type="AlphaFoldDB" id="M7UCS8"/>
<feature type="region of interest" description="Disordered" evidence="1">
    <location>
        <begin position="1"/>
        <end position="273"/>
    </location>
</feature>
<feature type="compositionally biased region" description="Basic and acidic residues" evidence="1">
    <location>
        <begin position="771"/>
        <end position="780"/>
    </location>
</feature>